<keyword evidence="8" id="KW-0479">Metal-binding</keyword>
<sequence length="754" mass="82995">MAIGDQKSTPQLGVSQPISMAGPDEQDLRMTAELEKCLRLSYDLFETDEELQNRIEVLRRINTLVKQWVKQVSIEKQMPPDVIDSVGGKLFTFGSYRLGVHTRGADIDTLCVAPRHVDRADFFTSFYELLKQEKDATDLHAVEDAFVPVIKLNFRGIELDILFARLALKEVNDSQMLNDDILLRNLDEKSIRSLNGSRVADEILRLIPCQESYTLTLRAIKLWAKNHGVYSNVLGFLGGVSWAILVARTCQLYPNAAPAKLLAKFFLVFSKWEWPHPVLLKDNDATPRPELPMLYELVWDPRSRATDRYHLMPIITPAFPEQNSTFNVTKSTRQVIMNEFQEGLAATMEIYEGKASWTKLFEPVNFFSRYKHFIALLSTAKTQEDHLNWCGLVESKIRHLIGNFERNPGVNLCHVNPQQYSPVQPLQFPVDYPDPVCTLWFIGLELNKQLKKNIDLTEEIQQFNDVVVRTASFSGSLREGMQVQPSYVKRADLSKWVAPEILKKGRPANRPASAVRAKKLAAARPSTESAAAAIASVVSAGAPSTSNGAEPSVTTEHRPMPHSKSTASLPSALTATRPTALDLEAQNAAPPISAAGVKTLQHSLSTPTLDALSSGAVTATDEPSTAKPPMLPRVNTPTPTRANTPTPTQEKPPRGFDALPTAIVHPTVVSSDQQRSNDDVLGSQAPLSGVDGGVTNRVMSAGADGSNSRKREHSPIKMDTDEAPPAKGAKTDTDDQSDSALRSLIDAAFNQAAA</sequence>
<dbReference type="SUPFAM" id="SSF81301">
    <property type="entry name" value="Nucleotidyltransferase"/>
    <property type="match status" value="1"/>
</dbReference>
<dbReference type="PANTHER" id="PTHR10682">
    <property type="entry name" value="POLY A POLYMERASE"/>
    <property type="match status" value="1"/>
</dbReference>
<feature type="domain" description="Poly(A) polymerase RNA-binding" evidence="15">
    <location>
        <begin position="435"/>
        <end position="503"/>
    </location>
</feature>
<dbReference type="InterPro" id="IPR007012">
    <property type="entry name" value="PolA_pol_cen_dom"/>
</dbReference>
<keyword evidence="12" id="KW-0539">Nucleus</keyword>
<evidence type="ECO:0000259" key="16">
    <source>
        <dbReference type="Pfam" id="PF04928"/>
    </source>
</evidence>
<accession>A0A914WPV7</accession>
<dbReference type="CDD" id="cd05402">
    <property type="entry name" value="NT_PAP_TUTase"/>
    <property type="match status" value="1"/>
</dbReference>
<evidence type="ECO:0000313" key="19">
    <source>
        <dbReference type="WBParaSite" id="PSAMB.scaffold4817size13455.g25249.t1"/>
    </source>
</evidence>
<evidence type="ECO:0000256" key="7">
    <source>
        <dbReference type="ARBA" id="ARBA00022679"/>
    </source>
</evidence>
<feature type="compositionally biased region" description="Low complexity" evidence="14">
    <location>
        <begin position="632"/>
        <end position="648"/>
    </location>
</feature>
<dbReference type="SUPFAM" id="SSF81631">
    <property type="entry name" value="PAP/OAS1 substrate-binding domain"/>
    <property type="match status" value="1"/>
</dbReference>
<feature type="compositionally biased region" description="Basic and acidic residues" evidence="14">
    <location>
        <begin position="707"/>
        <end position="720"/>
    </location>
</feature>
<protein>
    <recommendedName>
        <fullName evidence="5">polynucleotide adenylyltransferase</fullName>
        <ecNumber evidence="5">2.7.7.19</ecNumber>
    </recommendedName>
</protein>
<dbReference type="PANTHER" id="PTHR10682:SF10">
    <property type="entry name" value="POLYNUCLEOTIDE ADENYLYLTRANSFERASE"/>
    <property type="match status" value="1"/>
</dbReference>
<name>A0A914WPV7_9BILA</name>
<dbReference type="Pfam" id="PF04928">
    <property type="entry name" value="PAP_central"/>
    <property type="match status" value="1"/>
</dbReference>
<dbReference type="InterPro" id="IPR048840">
    <property type="entry name" value="PolA_pol_NTPase"/>
</dbReference>
<dbReference type="FunFam" id="1.10.1410.10:FF:000001">
    <property type="entry name" value="Putative poly(A) polymerase gamma"/>
    <property type="match status" value="1"/>
</dbReference>
<evidence type="ECO:0000256" key="2">
    <source>
        <dbReference type="ARBA" id="ARBA00001946"/>
    </source>
</evidence>
<evidence type="ECO:0000256" key="10">
    <source>
        <dbReference type="ARBA" id="ARBA00022840"/>
    </source>
</evidence>
<dbReference type="InterPro" id="IPR007010">
    <property type="entry name" value="PolA_pol_RNA-bd_dom"/>
</dbReference>
<keyword evidence="9" id="KW-0547">Nucleotide-binding</keyword>
<keyword evidence="6" id="KW-0507">mRNA processing</keyword>
<evidence type="ECO:0000256" key="1">
    <source>
        <dbReference type="ARBA" id="ARBA00001936"/>
    </source>
</evidence>
<dbReference type="Gene3D" id="3.30.460.10">
    <property type="entry name" value="Beta Polymerase, domain 2"/>
    <property type="match status" value="1"/>
</dbReference>
<dbReference type="SUPFAM" id="SSF55003">
    <property type="entry name" value="PAP/Archaeal CCA-adding enzyme, C-terminal domain"/>
    <property type="match status" value="1"/>
</dbReference>
<feature type="domain" description="Poly(A) polymerase nucleotidyltransferase" evidence="17">
    <location>
        <begin position="13"/>
        <end position="207"/>
    </location>
</feature>
<dbReference type="GO" id="GO:0031123">
    <property type="term" value="P:RNA 3'-end processing"/>
    <property type="evidence" value="ECO:0007669"/>
    <property type="project" value="InterPro"/>
</dbReference>
<evidence type="ECO:0000256" key="13">
    <source>
        <dbReference type="ARBA" id="ARBA00048830"/>
    </source>
</evidence>
<organism evidence="18 19">
    <name type="scientific">Plectus sambesii</name>
    <dbReference type="NCBI Taxonomy" id="2011161"/>
    <lineage>
        <taxon>Eukaryota</taxon>
        <taxon>Metazoa</taxon>
        <taxon>Ecdysozoa</taxon>
        <taxon>Nematoda</taxon>
        <taxon>Chromadorea</taxon>
        <taxon>Plectida</taxon>
        <taxon>Plectina</taxon>
        <taxon>Plectoidea</taxon>
        <taxon>Plectidae</taxon>
        <taxon>Plectus</taxon>
    </lineage>
</organism>
<dbReference type="GO" id="GO:1990817">
    <property type="term" value="F:poly(A) RNA polymerase activity"/>
    <property type="evidence" value="ECO:0007669"/>
    <property type="project" value="UniProtKB-EC"/>
</dbReference>
<dbReference type="WBParaSite" id="PSAMB.scaffold4817size13455.g25249.t1">
    <property type="protein sequence ID" value="PSAMB.scaffold4817size13455.g25249.t1"/>
    <property type="gene ID" value="PSAMB.scaffold4817size13455.g25249"/>
</dbReference>
<keyword evidence="11" id="KW-0460">Magnesium</keyword>
<dbReference type="EC" id="2.7.7.19" evidence="5"/>
<evidence type="ECO:0000256" key="8">
    <source>
        <dbReference type="ARBA" id="ARBA00022723"/>
    </source>
</evidence>
<feature type="domain" description="Poly(A) polymerase central" evidence="16">
    <location>
        <begin position="213"/>
        <end position="362"/>
    </location>
</feature>
<feature type="compositionally biased region" description="Polar residues" evidence="14">
    <location>
        <begin position="563"/>
        <end position="572"/>
    </location>
</feature>
<dbReference type="Gene3D" id="1.10.1410.10">
    <property type="match status" value="1"/>
</dbReference>
<evidence type="ECO:0000256" key="14">
    <source>
        <dbReference type="SAM" id="MobiDB-lite"/>
    </source>
</evidence>
<evidence type="ECO:0000256" key="11">
    <source>
        <dbReference type="ARBA" id="ARBA00022842"/>
    </source>
</evidence>
<dbReference type="GO" id="GO:0005634">
    <property type="term" value="C:nucleus"/>
    <property type="evidence" value="ECO:0007669"/>
    <property type="project" value="UniProtKB-SubCell"/>
</dbReference>
<evidence type="ECO:0000259" key="17">
    <source>
        <dbReference type="Pfam" id="PF20750"/>
    </source>
</evidence>
<feature type="compositionally biased region" description="Polar residues" evidence="14">
    <location>
        <begin position="545"/>
        <end position="554"/>
    </location>
</feature>
<feature type="region of interest" description="Disordered" evidence="14">
    <location>
        <begin position="611"/>
        <end position="738"/>
    </location>
</feature>
<dbReference type="GO" id="GO:0005524">
    <property type="term" value="F:ATP binding"/>
    <property type="evidence" value="ECO:0007669"/>
    <property type="project" value="UniProtKB-KW"/>
</dbReference>
<comment type="cofactor">
    <cofactor evidence="2">
        <name>Mg(2+)</name>
        <dbReference type="ChEBI" id="CHEBI:18420"/>
    </cofactor>
</comment>
<reference evidence="19" key="1">
    <citation type="submission" date="2022-11" db="UniProtKB">
        <authorList>
            <consortium name="WormBaseParasite"/>
        </authorList>
    </citation>
    <scope>IDENTIFICATION</scope>
</reference>
<dbReference type="FunFam" id="3.30.460.10:FF:000002">
    <property type="entry name" value="Poly(A) polymerase alpha, putative"/>
    <property type="match status" value="1"/>
</dbReference>
<evidence type="ECO:0000256" key="12">
    <source>
        <dbReference type="ARBA" id="ARBA00023242"/>
    </source>
</evidence>
<dbReference type="Proteomes" id="UP000887566">
    <property type="component" value="Unplaced"/>
</dbReference>
<comment type="catalytic activity">
    <reaction evidence="13">
        <text>RNA(n) + ATP = RNA(n)-3'-adenine ribonucleotide + diphosphate</text>
        <dbReference type="Rhea" id="RHEA:11332"/>
        <dbReference type="Rhea" id="RHEA-COMP:14527"/>
        <dbReference type="Rhea" id="RHEA-COMP:17347"/>
        <dbReference type="ChEBI" id="CHEBI:30616"/>
        <dbReference type="ChEBI" id="CHEBI:33019"/>
        <dbReference type="ChEBI" id="CHEBI:140395"/>
        <dbReference type="ChEBI" id="CHEBI:173115"/>
        <dbReference type="EC" id="2.7.7.19"/>
    </reaction>
</comment>
<keyword evidence="7" id="KW-0808">Transferase</keyword>
<feature type="compositionally biased region" description="Polar residues" evidence="14">
    <location>
        <begin position="1"/>
        <end position="18"/>
    </location>
</feature>
<comment type="similarity">
    <text evidence="4">Belongs to the poly(A) polymerase family.</text>
</comment>
<evidence type="ECO:0000256" key="9">
    <source>
        <dbReference type="ARBA" id="ARBA00022741"/>
    </source>
</evidence>
<evidence type="ECO:0000256" key="4">
    <source>
        <dbReference type="ARBA" id="ARBA00010912"/>
    </source>
</evidence>
<dbReference type="GO" id="GO:0006397">
    <property type="term" value="P:mRNA processing"/>
    <property type="evidence" value="ECO:0007669"/>
    <property type="project" value="UniProtKB-KW"/>
</dbReference>
<evidence type="ECO:0000313" key="18">
    <source>
        <dbReference type="Proteomes" id="UP000887566"/>
    </source>
</evidence>
<dbReference type="InterPro" id="IPR043519">
    <property type="entry name" value="NT_sf"/>
</dbReference>
<evidence type="ECO:0000259" key="15">
    <source>
        <dbReference type="Pfam" id="PF04926"/>
    </source>
</evidence>
<dbReference type="InterPro" id="IPR011068">
    <property type="entry name" value="NuclTrfase_I-like_C"/>
</dbReference>
<dbReference type="GO" id="GO:0003723">
    <property type="term" value="F:RNA binding"/>
    <property type="evidence" value="ECO:0007669"/>
    <property type="project" value="InterPro"/>
</dbReference>
<evidence type="ECO:0000256" key="5">
    <source>
        <dbReference type="ARBA" id="ARBA00012388"/>
    </source>
</evidence>
<dbReference type="Gene3D" id="3.30.70.590">
    <property type="entry name" value="Poly(A) polymerase predicted RNA binding domain"/>
    <property type="match status" value="1"/>
</dbReference>
<comment type="subcellular location">
    <subcellularLocation>
        <location evidence="3">Nucleus</location>
    </subcellularLocation>
</comment>
<feature type="domain" description="Poly(A) polymerase RNA-binding" evidence="15">
    <location>
        <begin position="365"/>
        <end position="422"/>
    </location>
</feature>
<dbReference type="Pfam" id="PF20750">
    <property type="entry name" value="PAP_NTPase"/>
    <property type="match status" value="1"/>
</dbReference>
<comment type="cofactor">
    <cofactor evidence="1">
        <name>Mn(2+)</name>
        <dbReference type="ChEBI" id="CHEBI:29035"/>
    </cofactor>
</comment>
<dbReference type="AlphaFoldDB" id="A0A914WPV7"/>
<keyword evidence="10" id="KW-0067">ATP-binding</keyword>
<dbReference type="GO" id="GO:0046872">
    <property type="term" value="F:metal ion binding"/>
    <property type="evidence" value="ECO:0007669"/>
    <property type="project" value="UniProtKB-KW"/>
</dbReference>
<evidence type="ECO:0000256" key="3">
    <source>
        <dbReference type="ARBA" id="ARBA00004123"/>
    </source>
</evidence>
<feature type="region of interest" description="Disordered" evidence="14">
    <location>
        <begin position="539"/>
        <end position="572"/>
    </location>
</feature>
<keyword evidence="18" id="KW-1185">Reference proteome</keyword>
<dbReference type="Pfam" id="PF04926">
    <property type="entry name" value="PAP_RNA-bind"/>
    <property type="match status" value="2"/>
</dbReference>
<evidence type="ECO:0000256" key="6">
    <source>
        <dbReference type="ARBA" id="ARBA00022664"/>
    </source>
</evidence>
<proteinExistence type="inferred from homology"/>
<feature type="region of interest" description="Disordered" evidence="14">
    <location>
        <begin position="1"/>
        <end position="24"/>
    </location>
</feature>